<proteinExistence type="predicted"/>
<dbReference type="Proteomes" id="UP000018747">
    <property type="component" value="Unassembled WGS sequence"/>
</dbReference>
<accession>V6I731</accession>
<dbReference type="InterPro" id="IPR012337">
    <property type="entry name" value="RNaseH-like_sf"/>
</dbReference>
<organism evidence="2 3">
    <name type="scientific">Leptospira alexanderi serovar Manhao 3 str. L 60</name>
    <dbReference type="NCBI Taxonomy" id="1049759"/>
    <lineage>
        <taxon>Bacteria</taxon>
        <taxon>Pseudomonadati</taxon>
        <taxon>Spirochaetota</taxon>
        <taxon>Spirochaetia</taxon>
        <taxon>Leptospirales</taxon>
        <taxon>Leptospiraceae</taxon>
        <taxon>Leptospira</taxon>
    </lineage>
</organism>
<dbReference type="AlphaFoldDB" id="V6I731"/>
<dbReference type="InterPro" id="IPR036397">
    <property type="entry name" value="RNaseH_sf"/>
</dbReference>
<dbReference type="SUPFAM" id="SSF53098">
    <property type="entry name" value="Ribonuclease H-like"/>
    <property type="match status" value="1"/>
</dbReference>
<dbReference type="GO" id="GO:0003676">
    <property type="term" value="F:nucleic acid binding"/>
    <property type="evidence" value="ECO:0007669"/>
    <property type="project" value="InterPro"/>
</dbReference>
<dbReference type="InterPro" id="IPR048020">
    <property type="entry name" value="Transpos_IS3"/>
</dbReference>
<dbReference type="PROSITE" id="PS50994">
    <property type="entry name" value="INTEGRASE"/>
    <property type="match status" value="1"/>
</dbReference>
<dbReference type="OrthoDB" id="9813957at2"/>
<keyword evidence="3" id="KW-1185">Reference proteome</keyword>
<dbReference type="Gene3D" id="3.30.420.10">
    <property type="entry name" value="Ribonuclease H-like superfamily/Ribonuclease H"/>
    <property type="match status" value="1"/>
</dbReference>
<feature type="domain" description="Integrase catalytic" evidence="1">
    <location>
        <begin position="109"/>
        <end position="296"/>
    </location>
</feature>
<dbReference type="GO" id="GO:0015074">
    <property type="term" value="P:DNA integration"/>
    <property type="evidence" value="ECO:0007669"/>
    <property type="project" value="InterPro"/>
</dbReference>
<dbReference type="PANTHER" id="PTHR46889:SF4">
    <property type="entry name" value="TRANSPOSASE INSO FOR INSERTION SEQUENCE ELEMENT IS911B-RELATED"/>
    <property type="match status" value="1"/>
</dbReference>
<dbReference type="InterPro" id="IPR050900">
    <property type="entry name" value="Transposase_IS3/IS150/IS904"/>
</dbReference>
<dbReference type="Pfam" id="PF13276">
    <property type="entry name" value="HTH_21"/>
    <property type="match status" value="1"/>
</dbReference>
<name>V6I731_9LEPT</name>
<dbReference type="InterPro" id="IPR001584">
    <property type="entry name" value="Integrase_cat-core"/>
</dbReference>
<comment type="caution">
    <text evidence="2">The sequence shown here is derived from an EMBL/GenBank/DDBJ whole genome shotgun (WGS) entry which is preliminary data.</text>
</comment>
<dbReference type="Pfam" id="PF00665">
    <property type="entry name" value="rve"/>
    <property type="match status" value="1"/>
</dbReference>
<gene>
    <name evidence="2" type="ORF">LEP1GSC062_2209</name>
</gene>
<dbReference type="NCBIfam" id="NF033516">
    <property type="entry name" value="transpos_IS3"/>
    <property type="match status" value="1"/>
</dbReference>
<evidence type="ECO:0000313" key="3">
    <source>
        <dbReference type="Proteomes" id="UP000018747"/>
    </source>
</evidence>
<dbReference type="Pfam" id="PF13333">
    <property type="entry name" value="rve_2"/>
    <property type="match status" value="1"/>
</dbReference>
<sequence length="297" mass="35665">MKYTYIEKNHFPVKKICKILNVSKSGYYDWLKREDSERVKSNQELDERIRRLFEEHEGRSGYLRVHQDLRSEGIVVSKNRVYRRMYKMGLKADRKRSFRPVTTNSKHKLPVAPNLLDQVFKSDGLNQIWLSDITYIPINGKWIYLFAIKDLFNREIIGWELGSTLETEHLLKAFEKALSRRRYPKEVIFHSDRGVQYASDDFRKVLNTNEFVQSMSRKGNCYDNAPGTRFIESVPLSFLESFFKTLKVEEVYRRKFNTIREAQYFLFDYIERYYNRKRRHSALGYLTPVEFRERITA</sequence>
<dbReference type="EMBL" id="AHMT02000039">
    <property type="protein sequence ID" value="EQA62149.1"/>
    <property type="molecule type" value="Genomic_DNA"/>
</dbReference>
<reference evidence="2" key="1">
    <citation type="submission" date="2013-05" db="EMBL/GenBank/DDBJ databases">
        <authorList>
            <person name="Harkins D.M."/>
            <person name="Durkin A.S."/>
            <person name="Brinkac L.M."/>
            <person name="Haft D.H."/>
            <person name="Selengut J.D."/>
            <person name="Sanka R."/>
            <person name="DePew J."/>
            <person name="Purushe J."/>
            <person name="Hartskeerl R.A."/>
            <person name="Ahmed A."/>
            <person name="van der Linden H."/>
            <person name="Goris M.G.A."/>
            <person name="Vinetz J.M."/>
            <person name="Sutton G.G."/>
            <person name="Nierman W.C."/>
            <person name="Fouts D.E."/>
        </authorList>
    </citation>
    <scope>NUCLEOTIDE SEQUENCE [LARGE SCALE GENOMIC DNA]</scope>
    <source>
        <strain evidence="2">L 60</strain>
    </source>
</reference>
<dbReference type="PANTHER" id="PTHR46889">
    <property type="entry name" value="TRANSPOSASE INSF FOR INSERTION SEQUENCE IS3B-RELATED"/>
    <property type="match status" value="1"/>
</dbReference>
<dbReference type="InterPro" id="IPR025948">
    <property type="entry name" value="HTH-like_dom"/>
</dbReference>
<protein>
    <submittedName>
        <fullName evidence="2">IS1236 transposase</fullName>
    </submittedName>
</protein>
<evidence type="ECO:0000313" key="2">
    <source>
        <dbReference type="EMBL" id="EQA62149.1"/>
    </source>
</evidence>
<dbReference type="RefSeq" id="WP_020984490.1">
    <property type="nucleotide sequence ID" value="NZ_AHMT02000039.1"/>
</dbReference>
<evidence type="ECO:0000259" key="1">
    <source>
        <dbReference type="PROSITE" id="PS50994"/>
    </source>
</evidence>